<name>W0RE07_9BACT</name>
<accession>W0RE07</accession>
<dbReference type="OrthoDB" id="9814063at2"/>
<evidence type="ECO:0000259" key="2">
    <source>
        <dbReference type="Pfam" id="PF06439"/>
    </source>
</evidence>
<dbReference type="GO" id="GO:0016787">
    <property type="term" value="F:hydrolase activity"/>
    <property type="evidence" value="ECO:0007669"/>
    <property type="project" value="InterPro"/>
</dbReference>
<organism evidence="3 4">
    <name type="scientific">Gemmatirosa kalamazoonensis</name>
    <dbReference type="NCBI Taxonomy" id="861299"/>
    <lineage>
        <taxon>Bacteria</taxon>
        <taxon>Pseudomonadati</taxon>
        <taxon>Gemmatimonadota</taxon>
        <taxon>Gemmatimonadia</taxon>
        <taxon>Gemmatimonadales</taxon>
        <taxon>Gemmatimonadaceae</taxon>
        <taxon>Gemmatirosa</taxon>
    </lineage>
</organism>
<dbReference type="PATRIC" id="fig|861299.3.peg.1145"/>
<feature type="domain" description="3-keto-alpha-glucoside-1,2-lyase/3-keto-2-hydroxy-glucal hydratase" evidence="2">
    <location>
        <begin position="37"/>
        <end position="228"/>
    </location>
</feature>
<dbReference type="Gene3D" id="2.60.120.560">
    <property type="entry name" value="Exo-inulinase, domain 1"/>
    <property type="match status" value="1"/>
</dbReference>
<evidence type="ECO:0000256" key="1">
    <source>
        <dbReference type="SAM" id="SignalP"/>
    </source>
</evidence>
<dbReference type="KEGG" id="gba:J421_1130"/>
<dbReference type="InParanoid" id="W0RE07"/>
<dbReference type="Pfam" id="PF06439">
    <property type="entry name" value="3keto-disac_hyd"/>
    <property type="match status" value="1"/>
</dbReference>
<dbReference type="AlphaFoldDB" id="W0RE07"/>
<sequence>MRRRVLIAAALLANALLLGAAQAGAQPVSKDGGGGGWKSLSSLQAWRGYKEESVPAEWTQMNATTFGKTKGTEDLVTRDEYGDFDLELDWKLSPGGNAGIFYHATEQGDKVYWTGPEYQLLDDARHPDGKNRLTSAGSDYGLYAPPAGVVKPAGEWNHTRIVARGAHVEHWLNGQKVVEYDLWSPDWEAKVKASKFAEWPGYGRAKRGHIGIQGDHTGSLTIRNARIRELP</sequence>
<dbReference type="Proteomes" id="UP000019151">
    <property type="component" value="Chromosome"/>
</dbReference>
<evidence type="ECO:0000313" key="4">
    <source>
        <dbReference type="Proteomes" id="UP000019151"/>
    </source>
</evidence>
<dbReference type="EMBL" id="CP007128">
    <property type="protein sequence ID" value="AHG88667.1"/>
    <property type="molecule type" value="Genomic_DNA"/>
</dbReference>
<dbReference type="RefSeq" id="WP_025410192.1">
    <property type="nucleotide sequence ID" value="NZ_CP007128.1"/>
</dbReference>
<protein>
    <recommendedName>
        <fullName evidence="2">3-keto-alpha-glucoside-1,2-lyase/3-keto-2-hydroxy-glucal hydratase domain-containing protein</fullName>
    </recommendedName>
</protein>
<gene>
    <name evidence="3" type="ORF">J421_1130</name>
</gene>
<dbReference type="InterPro" id="IPR010496">
    <property type="entry name" value="AL/BT2_dom"/>
</dbReference>
<feature type="signal peptide" evidence="1">
    <location>
        <begin position="1"/>
        <end position="25"/>
    </location>
</feature>
<feature type="chain" id="PRO_5004793972" description="3-keto-alpha-glucoside-1,2-lyase/3-keto-2-hydroxy-glucal hydratase domain-containing protein" evidence="1">
    <location>
        <begin position="26"/>
        <end position="231"/>
    </location>
</feature>
<keyword evidence="1" id="KW-0732">Signal</keyword>
<evidence type="ECO:0000313" key="3">
    <source>
        <dbReference type="EMBL" id="AHG88667.1"/>
    </source>
</evidence>
<dbReference type="STRING" id="861299.J421_1130"/>
<reference evidence="3 4" key="1">
    <citation type="journal article" date="2014" name="Genome Announc.">
        <title>Genome Sequence and Methylome of Soil Bacterium Gemmatirosa kalamazoonensis KBS708T, a Member of the Rarely Cultivated Gemmatimonadetes Phylum.</title>
        <authorList>
            <person name="Debruyn J.M."/>
            <person name="Radosevich M."/>
            <person name="Wommack K.E."/>
            <person name="Polson S.W."/>
            <person name="Hauser L.J."/>
            <person name="Fawaz M.N."/>
            <person name="Korlach J."/>
            <person name="Tsai Y.C."/>
        </authorList>
    </citation>
    <scope>NUCLEOTIDE SEQUENCE [LARGE SCALE GENOMIC DNA]</scope>
    <source>
        <strain evidence="3 4">KBS708</strain>
    </source>
</reference>
<dbReference type="HOGENOM" id="CLU_073042_0_0_0"/>
<dbReference type="eggNOG" id="COG2133">
    <property type="taxonomic scope" value="Bacteria"/>
</dbReference>
<proteinExistence type="predicted"/>
<keyword evidence="4" id="KW-1185">Reference proteome</keyword>